<keyword evidence="4 9" id="KW-0812">Transmembrane</keyword>
<proteinExistence type="inferred from homology"/>
<keyword evidence="7 9" id="KW-0811">Translocation</keyword>
<dbReference type="OrthoDB" id="9800908at2"/>
<evidence type="ECO:0000256" key="7">
    <source>
        <dbReference type="ARBA" id="ARBA00023010"/>
    </source>
</evidence>
<dbReference type="Pfam" id="PF02416">
    <property type="entry name" value="TatA_B_E"/>
    <property type="match status" value="1"/>
</dbReference>
<evidence type="ECO:0000313" key="11">
    <source>
        <dbReference type="Proteomes" id="UP000309676"/>
    </source>
</evidence>
<gene>
    <name evidence="9" type="primary">tatA</name>
    <name evidence="10" type="ORF">FE782_08440</name>
</gene>
<feature type="transmembrane region" description="Helical" evidence="9">
    <location>
        <begin position="6"/>
        <end position="23"/>
    </location>
</feature>
<evidence type="ECO:0000256" key="3">
    <source>
        <dbReference type="ARBA" id="ARBA00022475"/>
    </source>
</evidence>
<keyword evidence="3 9" id="KW-1003">Cell membrane</keyword>
<keyword evidence="2 9" id="KW-0813">Transport</keyword>
<dbReference type="Proteomes" id="UP000309676">
    <property type="component" value="Unassembled WGS sequence"/>
</dbReference>
<protein>
    <recommendedName>
        <fullName evidence="9">Sec-independent protein translocase protein TatA</fullName>
    </recommendedName>
</protein>
<dbReference type="InterPro" id="IPR006312">
    <property type="entry name" value="TatA/E"/>
</dbReference>
<comment type="caution">
    <text evidence="10">The sequence shown here is derived from an EMBL/GenBank/DDBJ whole genome shotgun (WGS) entry which is preliminary data.</text>
</comment>
<dbReference type="RefSeq" id="WP_138193642.1">
    <property type="nucleotide sequence ID" value="NZ_VCIW01000004.1"/>
</dbReference>
<dbReference type="GO" id="GO:0033281">
    <property type="term" value="C:TAT protein transport complex"/>
    <property type="evidence" value="ECO:0007669"/>
    <property type="project" value="UniProtKB-UniRule"/>
</dbReference>
<accession>A0A5R9GA76</accession>
<evidence type="ECO:0000256" key="8">
    <source>
        <dbReference type="ARBA" id="ARBA00023136"/>
    </source>
</evidence>
<evidence type="ECO:0000256" key="4">
    <source>
        <dbReference type="ARBA" id="ARBA00022692"/>
    </source>
</evidence>
<dbReference type="HAMAP" id="MF_00236">
    <property type="entry name" value="TatA_E"/>
    <property type="match status" value="1"/>
</dbReference>
<dbReference type="GO" id="GO:0043953">
    <property type="term" value="P:protein transport by the Tat complex"/>
    <property type="evidence" value="ECO:0007669"/>
    <property type="project" value="UniProtKB-UniRule"/>
</dbReference>
<dbReference type="EMBL" id="VCIW01000004">
    <property type="protein sequence ID" value="TLS52651.1"/>
    <property type="molecule type" value="Genomic_DNA"/>
</dbReference>
<keyword evidence="8 9" id="KW-0472">Membrane</keyword>
<evidence type="ECO:0000256" key="9">
    <source>
        <dbReference type="HAMAP-Rule" id="MF_00236"/>
    </source>
</evidence>
<keyword evidence="5 9" id="KW-0653">Protein transport</keyword>
<comment type="subunit">
    <text evidence="9">Forms a complex with TatC.</text>
</comment>
<comment type="subcellular location">
    <subcellularLocation>
        <location evidence="1 9">Cell membrane</location>
        <topology evidence="1 9">Single-pass membrane protein</topology>
    </subcellularLocation>
</comment>
<organism evidence="10 11">
    <name type="scientific">Paenibacillus antri</name>
    <dbReference type="NCBI Taxonomy" id="2582848"/>
    <lineage>
        <taxon>Bacteria</taxon>
        <taxon>Bacillati</taxon>
        <taxon>Bacillota</taxon>
        <taxon>Bacilli</taxon>
        <taxon>Bacillales</taxon>
        <taxon>Paenibacillaceae</taxon>
        <taxon>Paenibacillus</taxon>
    </lineage>
</organism>
<comment type="similarity">
    <text evidence="9">Belongs to the TatA/E family.</text>
</comment>
<evidence type="ECO:0000256" key="1">
    <source>
        <dbReference type="ARBA" id="ARBA00004162"/>
    </source>
</evidence>
<keyword evidence="11" id="KW-1185">Reference proteome</keyword>
<reference evidence="10 11" key="1">
    <citation type="submission" date="2019-05" db="EMBL/GenBank/DDBJ databases">
        <authorList>
            <person name="Narsing Rao M.P."/>
            <person name="Li W.J."/>
        </authorList>
    </citation>
    <scope>NUCLEOTIDE SEQUENCE [LARGE SCALE GENOMIC DNA]</scope>
    <source>
        <strain evidence="10 11">SYSU_K30003</strain>
    </source>
</reference>
<dbReference type="AlphaFoldDB" id="A0A5R9GA76"/>
<dbReference type="PANTHER" id="PTHR42982">
    <property type="entry name" value="SEC-INDEPENDENT PROTEIN TRANSLOCASE PROTEIN TATA"/>
    <property type="match status" value="1"/>
</dbReference>
<name>A0A5R9GA76_9BACL</name>
<keyword evidence="6 9" id="KW-1133">Transmembrane helix</keyword>
<evidence type="ECO:0000313" key="10">
    <source>
        <dbReference type="EMBL" id="TLS52651.1"/>
    </source>
</evidence>
<evidence type="ECO:0000256" key="2">
    <source>
        <dbReference type="ARBA" id="ARBA00022448"/>
    </source>
</evidence>
<dbReference type="NCBIfam" id="NF011430">
    <property type="entry name" value="PRK14861.1"/>
    <property type="match status" value="1"/>
</dbReference>
<dbReference type="InterPro" id="IPR003369">
    <property type="entry name" value="TatA/B/E"/>
</dbReference>
<dbReference type="GO" id="GO:0008320">
    <property type="term" value="F:protein transmembrane transporter activity"/>
    <property type="evidence" value="ECO:0007669"/>
    <property type="project" value="UniProtKB-UniRule"/>
</dbReference>
<comment type="function">
    <text evidence="9">Part of the twin-arginine translocation (Tat) system that transports large folded proteins containing a characteristic twin-arginine motif in their signal peptide across membranes. TatA could form the protein-conducting channel of the Tat system.</text>
</comment>
<evidence type="ECO:0000256" key="6">
    <source>
        <dbReference type="ARBA" id="ARBA00022989"/>
    </source>
</evidence>
<dbReference type="Gene3D" id="1.20.5.3310">
    <property type="match status" value="1"/>
</dbReference>
<dbReference type="NCBIfam" id="TIGR01411">
    <property type="entry name" value="tatAE"/>
    <property type="match status" value="1"/>
</dbReference>
<sequence length="60" mass="6706">MPFGNIGIPGLVLLLLVALLIFGPSRLPELGRSFGRTLNEFKTSTRELVSDFEDDKEEQK</sequence>
<evidence type="ECO:0000256" key="5">
    <source>
        <dbReference type="ARBA" id="ARBA00022927"/>
    </source>
</evidence>
<dbReference type="PANTHER" id="PTHR42982:SF1">
    <property type="entry name" value="SEC-INDEPENDENT PROTEIN TRANSLOCASE PROTEIN TATA"/>
    <property type="match status" value="1"/>
</dbReference>